<feature type="domain" description="P-type ATPase A" evidence="15">
    <location>
        <begin position="228"/>
        <end position="334"/>
    </location>
</feature>
<dbReference type="GO" id="GO:0005524">
    <property type="term" value="F:ATP binding"/>
    <property type="evidence" value="ECO:0007669"/>
    <property type="project" value="UniProtKB-UniRule"/>
</dbReference>
<evidence type="ECO:0000256" key="7">
    <source>
        <dbReference type="ARBA" id="ARBA00022840"/>
    </source>
</evidence>
<dbReference type="SUPFAM" id="SSF81653">
    <property type="entry name" value="Calcium ATPase, transduction domain A"/>
    <property type="match status" value="1"/>
</dbReference>
<accession>A9UZM7</accession>
<dbReference type="InterPro" id="IPR001757">
    <property type="entry name" value="P_typ_ATPase"/>
</dbReference>
<keyword evidence="6 13" id="KW-0547">Nucleotide-binding</keyword>
<evidence type="ECO:0000256" key="13">
    <source>
        <dbReference type="RuleBase" id="RU362082"/>
    </source>
</evidence>
<evidence type="ECO:0000256" key="4">
    <source>
        <dbReference type="ARBA" id="ARBA00022692"/>
    </source>
</evidence>
<dbReference type="GO" id="GO:0046872">
    <property type="term" value="F:metal ion binding"/>
    <property type="evidence" value="ECO:0007669"/>
    <property type="project" value="UniProtKB-UniRule"/>
</dbReference>
<organism evidence="17 18">
    <name type="scientific">Monosiga brevicollis</name>
    <name type="common">Choanoflagellate</name>
    <dbReference type="NCBI Taxonomy" id="81824"/>
    <lineage>
        <taxon>Eukaryota</taxon>
        <taxon>Choanoflagellata</taxon>
        <taxon>Craspedida</taxon>
        <taxon>Salpingoecidae</taxon>
        <taxon>Monosiga</taxon>
    </lineage>
</organism>
<feature type="chain" id="PRO_5002742493" description="Cation-transporting ATPase" evidence="14">
    <location>
        <begin position="22"/>
        <end position="1183"/>
    </location>
</feature>
<dbReference type="InterPro" id="IPR047819">
    <property type="entry name" value="P5A-ATPase_N"/>
</dbReference>
<dbReference type="PANTHER" id="PTHR45630">
    <property type="entry name" value="CATION-TRANSPORTING ATPASE-RELATED"/>
    <property type="match status" value="1"/>
</dbReference>
<dbReference type="FunFam" id="2.70.150.10:FF:000203">
    <property type="entry name" value="Cation-transporting ATPase"/>
    <property type="match status" value="1"/>
</dbReference>
<proteinExistence type="inferred from homology"/>
<dbReference type="GO" id="GO:0055085">
    <property type="term" value="P:transmembrane transport"/>
    <property type="evidence" value="ECO:0000318"/>
    <property type="project" value="GO_Central"/>
</dbReference>
<dbReference type="EC" id="7.2.2.-" evidence="13"/>
<evidence type="ECO:0000313" key="18">
    <source>
        <dbReference type="Proteomes" id="UP000001357"/>
    </source>
</evidence>
<dbReference type="SFLD" id="SFLDF00027">
    <property type="entry name" value="p-type_atpase"/>
    <property type="match status" value="1"/>
</dbReference>
<evidence type="ECO:0000256" key="6">
    <source>
        <dbReference type="ARBA" id="ARBA00022741"/>
    </source>
</evidence>
<keyword evidence="7 13" id="KW-0067">ATP-binding</keyword>
<dbReference type="STRING" id="81824.A9UZM7"/>
<keyword evidence="11 13" id="KW-0472">Membrane</keyword>
<evidence type="ECO:0000256" key="1">
    <source>
        <dbReference type="ARBA" id="ARBA00004141"/>
    </source>
</evidence>
<dbReference type="GO" id="GO:0016887">
    <property type="term" value="F:ATP hydrolysis activity"/>
    <property type="evidence" value="ECO:0007669"/>
    <property type="project" value="InterPro"/>
</dbReference>
<dbReference type="InterPro" id="IPR036412">
    <property type="entry name" value="HAD-like_sf"/>
</dbReference>
<feature type="transmembrane region" description="Helical" evidence="13">
    <location>
        <begin position="390"/>
        <end position="408"/>
    </location>
</feature>
<evidence type="ECO:0000256" key="2">
    <source>
        <dbReference type="ARBA" id="ARBA00006000"/>
    </source>
</evidence>
<feature type="signal peptide" evidence="14">
    <location>
        <begin position="1"/>
        <end position="21"/>
    </location>
</feature>
<dbReference type="InterPro" id="IPR023298">
    <property type="entry name" value="ATPase_P-typ_TM_dom_sf"/>
</dbReference>
<keyword evidence="10 13" id="KW-1133">Transmembrane helix</keyword>
<evidence type="ECO:0000259" key="16">
    <source>
        <dbReference type="Pfam" id="PF12409"/>
    </source>
</evidence>
<dbReference type="GO" id="GO:0019829">
    <property type="term" value="F:ATPase-coupled monoatomic cation transmembrane transporter activity"/>
    <property type="evidence" value="ECO:0000318"/>
    <property type="project" value="GO_Central"/>
</dbReference>
<gene>
    <name evidence="17" type="ORF">MONBRDRAFT_25515</name>
</gene>
<dbReference type="PRINTS" id="PR00119">
    <property type="entry name" value="CATATPASE"/>
</dbReference>
<dbReference type="InterPro" id="IPR044492">
    <property type="entry name" value="P_typ_ATPase_HD_dom"/>
</dbReference>
<feature type="transmembrane region" description="Helical" evidence="13">
    <location>
        <begin position="1078"/>
        <end position="1100"/>
    </location>
</feature>
<dbReference type="PANTHER" id="PTHR45630:SF8">
    <property type="entry name" value="CATION-TRANSPORTING ATPASE"/>
    <property type="match status" value="1"/>
</dbReference>
<dbReference type="InterPro" id="IPR018303">
    <property type="entry name" value="ATPase_P-typ_P_site"/>
</dbReference>
<feature type="transmembrane region" description="Helical" evidence="13">
    <location>
        <begin position="1112"/>
        <end position="1132"/>
    </location>
</feature>
<dbReference type="InterPro" id="IPR008250">
    <property type="entry name" value="ATPase_P-typ_transduc_dom_A_sf"/>
</dbReference>
<evidence type="ECO:0000256" key="14">
    <source>
        <dbReference type="SAM" id="SignalP"/>
    </source>
</evidence>
<dbReference type="NCBIfam" id="TIGR01657">
    <property type="entry name" value="P-ATPase-V"/>
    <property type="match status" value="1"/>
</dbReference>
<keyword evidence="9 13" id="KW-1278">Translocase</keyword>
<dbReference type="InterPro" id="IPR006544">
    <property type="entry name" value="P-type_TPase_V"/>
</dbReference>
<dbReference type="Gene3D" id="3.40.50.1000">
    <property type="entry name" value="HAD superfamily/HAD-like"/>
    <property type="match status" value="1"/>
</dbReference>
<dbReference type="InterPro" id="IPR059000">
    <property type="entry name" value="ATPase_P-type_domA"/>
</dbReference>
<dbReference type="SFLD" id="SFLDS00003">
    <property type="entry name" value="Haloacid_Dehalogenase"/>
    <property type="match status" value="1"/>
</dbReference>
<dbReference type="Pfam" id="PF12409">
    <property type="entry name" value="P5-ATPase"/>
    <property type="match status" value="1"/>
</dbReference>
<dbReference type="Pfam" id="PF13246">
    <property type="entry name" value="Cation_ATPase"/>
    <property type="match status" value="1"/>
</dbReference>
<dbReference type="GO" id="GO:0140358">
    <property type="term" value="F:P-type transmembrane transporter activity"/>
    <property type="evidence" value="ECO:0007669"/>
    <property type="project" value="InterPro"/>
</dbReference>
<evidence type="ECO:0000256" key="5">
    <source>
        <dbReference type="ARBA" id="ARBA00022723"/>
    </source>
</evidence>
<dbReference type="FunCoup" id="A9UZM7">
    <property type="interactions" value="686"/>
</dbReference>
<dbReference type="SUPFAM" id="SSF81665">
    <property type="entry name" value="Calcium ATPase, transmembrane domain M"/>
    <property type="match status" value="1"/>
</dbReference>
<dbReference type="PROSITE" id="PS00154">
    <property type="entry name" value="ATPASE_E1_E2"/>
    <property type="match status" value="1"/>
</dbReference>
<dbReference type="GO" id="GO:0006874">
    <property type="term" value="P:intracellular calcium ion homeostasis"/>
    <property type="evidence" value="ECO:0000318"/>
    <property type="project" value="GO_Central"/>
</dbReference>
<dbReference type="Gene3D" id="3.40.1110.10">
    <property type="entry name" value="Calcium-transporting ATPase, cytoplasmic domain N"/>
    <property type="match status" value="1"/>
</dbReference>
<dbReference type="KEGG" id="mbr:MONBRDRAFT_25515"/>
<feature type="domain" description="P5B-type ATPase N-terminal" evidence="16">
    <location>
        <begin position="2"/>
        <end position="96"/>
    </location>
</feature>
<evidence type="ECO:0000256" key="10">
    <source>
        <dbReference type="ARBA" id="ARBA00022989"/>
    </source>
</evidence>
<dbReference type="EMBL" id="CH991551">
    <property type="protein sequence ID" value="EDQ89259.1"/>
    <property type="molecule type" value="Genomic_DNA"/>
</dbReference>
<keyword evidence="5 13" id="KW-0479">Metal-binding</keyword>
<dbReference type="Pfam" id="PF00122">
    <property type="entry name" value="E1-E2_ATPase"/>
    <property type="match status" value="1"/>
</dbReference>
<comment type="similarity">
    <text evidence="2 13">Belongs to the cation transport ATPase (P-type) (TC 3.A.3) family. Type V subfamily.</text>
</comment>
<feature type="transmembrane region" description="Helical" evidence="13">
    <location>
        <begin position="923"/>
        <end position="941"/>
    </location>
</feature>
<evidence type="ECO:0000256" key="11">
    <source>
        <dbReference type="ARBA" id="ARBA00023136"/>
    </source>
</evidence>
<dbReference type="SUPFAM" id="SSF81660">
    <property type="entry name" value="Metal cation-transporting ATPase, ATP-binding domain N"/>
    <property type="match status" value="1"/>
</dbReference>
<evidence type="ECO:0000256" key="8">
    <source>
        <dbReference type="ARBA" id="ARBA00022842"/>
    </source>
</evidence>
<dbReference type="SUPFAM" id="SSF56784">
    <property type="entry name" value="HAD-like"/>
    <property type="match status" value="1"/>
</dbReference>
<name>A9UZM7_MONBE</name>
<protein>
    <recommendedName>
        <fullName evidence="13">Cation-transporting ATPase</fullName>
        <ecNumber evidence="13">7.2.2.-</ecNumber>
    </recommendedName>
</protein>
<feature type="transmembrane region" description="Helical" evidence="13">
    <location>
        <begin position="351"/>
        <end position="370"/>
    </location>
</feature>
<dbReference type="GO" id="GO:0016020">
    <property type="term" value="C:membrane"/>
    <property type="evidence" value="ECO:0000318"/>
    <property type="project" value="GO_Central"/>
</dbReference>
<dbReference type="OMA" id="FSCFQYM"/>
<feature type="transmembrane region" description="Helical" evidence="13">
    <location>
        <begin position="179"/>
        <end position="199"/>
    </location>
</feature>
<evidence type="ECO:0000256" key="9">
    <source>
        <dbReference type="ARBA" id="ARBA00022967"/>
    </source>
</evidence>
<keyword evidence="14" id="KW-0732">Signal</keyword>
<dbReference type="GeneID" id="5891269"/>
<evidence type="ECO:0000256" key="3">
    <source>
        <dbReference type="ARBA" id="ARBA00022553"/>
    </source>
</evidence>
<evidence type="ECO:0000256" key="12">
    <source>
        <dbReference type="ARBA" id="ARBA00049360"/>
    </source>
</evidence>
<dbReference type="Gene3D" id="1.20.1110.10">
    <property type="entry name" value="Calcium-transporting ATPase, transmembrane domain"/>
    <property type="match status" value="1"/>
</dbReference>
<sequence length="1183" mass="130636">MCAVLTGGLLLLVARWLPIWSLKCRCRRSMLTAATHLLVLRRSGGVDVESFVNNPGANNGVPTNWRKNGYDCLADADPVEDSEPMQFHHRHVRYVWCAENEQFERVCGLDVATPTSKLLAYAHNQEQQSSTRPSLIYRHGANTVDVEVKSYMTLLFEEILSPFYIFQIFAIILWGFELYYYYAGCIVLITIVSVTLSLLETRRNAEALRDMVAYEGVVTRIKTPEGRHGIEVSSSELLPGDLFEVHEGDLVPCDAVIFEGGCVVNESMLTGESVPVTKTALLLEQDDPVFNIEKQKAHTLFYGTQVVQLRSHRLVAICIRTAFDTSKGQLIRSILYPKPTKFRFYQDGMRFLMVLSFFGAAGFIYSAVVLTSRDAPIVKIVKRGFDILTIIVPPALPAAMTVGTMYAITRLKKQKIFCISPPRVNVSGKIKLFCFDKTGTLTEDGLSLHALQETHQGALRESSLEPSPGSSNIINMEYALACCHSLAISRLQNGDVAPIAPAVPSEQSLIGDPLEIQLFLASQWVLVEAQTPAIRLNATGNRLQDLFAQQLGPSSFVYREHDQGASALLMLKEYAFSSHKQRMTVLVASYDVNLHDHEAWTGVPTPRIVAYVKGAPERIAKLCNPKTLPSDFEDVLAAYTHRGLRVLAVAGAFLSTTDLAEAKAMPREKVERDLTFLGFAIFENRVKPETAGILERLHQAHIRTVMITGDNVLTACSVARSSGMVPANAPIFYACVNGPTAFLREDEEEPEDLDSGLVDDAPGVVFKDEEDATTVAQDAHNIQVDVSHLLPWGVRFVEFPHLARDRPVSAWYSPPTGYAAIAVTGREFGTIRREHPQFYQRLLVSATIFARMAPDQKAQLIEDLIALDYCVGMCGDGANDCGALKAAHVGVSLSEAEASVAAPFTSNTPNISCVDTLMREGRAALVTSFSCFKFMALYSFVEFSNVLILYWIDSNLGDMQYLYVDLVLTLTLAVCMGHTAAGPRLAPKRPAGSLVSPAVLVSIVTQILLNVGAQVAILEMARAQSWFQPLHALPDSNNIKCYENTVTFLFANFIYVAVAVAFTSGLPHQAPVLHNYSFIAAVVGLTAVNVLFIAWPTLFIRTTLQTYIIPDWNFRIVMLGMAAAYAFISVVIDRVSTNSTTFRRLIKAVFYKTKYKNAYKQVARDVISDDWLQISSKSKSSSV</sequence>
<dbReference type="SFLD" id="SFLDG00002">
    <property type="entry name" value="C1.7:_P-type_atpase_like"/>
    <property type="match status" value="1"/>
</dbReference>
<dbReference type="InterPro" id="IPR023299">
    <property type="entry name" value="ATPase_P-typ_cyto_dom_N"/>
</dbReference>
<evidence type="ECO:0000259" key="15">
    <source>
        <dbReference type="Pfam" id="PF00122"/>
    </source>
</evidence>
<dbReference type="AlphaFoldDB" id="A9UZM7"/>
<keyword evidence="3" id="KW-0597">Phosphoprotein</keyword>
<keyword evidence="18" id="KW-1185">Reference proteome</keyword>
<keyword evidence="4 13" id="KW-0812">Transmembrane</keyword>
<dbReference type="InterPro" id="IPR023214">
    <property type="entry name" value="HAD_sf"/>
</dbReference>
<dbReference type="RefSeq" id="XP_001745835.1">
    <property type="nucleotide sequence ID" value="XM_001745783.1"/>
</dbReference>
<dbReference type="InParanoid" id="A9UZM7"/>
<feature type="transmembrane region" description="Helical" evidence="13">
    <location>
        <begin position="1046"/>
        <end position="1066"/>
    </location>
</feature>
<comment type="caution">
    <text evidence="13">Lacks conserved residue(s) required for the propagation of feature annotation.</text>
</comment>
<dbReference type="Proteomes" id="UP000001357">
    <property type="component" value="Unassembled WGS sequence"/>
</dbReference>
<dbReference type="eggNOG" id="KOG0208">
    <property type="taxonomic scope" value="Eukaryota"/>
</dbReference>
<reference evidence="17 18" key="1">
    <citation type="journal article" date="2008" name="Nature">
        <title>The genome of the choanoflagellate Monosiga brevicollis and the origin of metazoans.</title>
        <authorList>
            <consortium name="JGI Sequencing"/>
            <person name="King N."/>
            <person name="Westbrook M.J."/>
            <person name="Young S.L."/>
            <person name="Kuo A."/>
            <person name="Abedin M."/>
            <person name="Chapman J."/>
            <person name="Fairclough S."/>
            <person name="Hellsten U."/>
            <person name="Isogai Y."/>
            <person name="Letunic I."/>
            <person name="Marr M."/>
            <person name="Pincus D."/>
            <person name="Putnam N."/>
            <person name="Rokas A."/>
            <person name="Wright K.J."/>
            <person name="Zuzow R."/>
            <person name="Dirks W."/>
            <person name="Good M."/>
            <person name="Goodstein D."/>
            <person name="Lemons D."/>
            <person name="Li W."/>
            <person name="Lyons J.B."/>
            <person name="Morris A."/>
            <person name="Nichols S."/>
            <person name="Richter D.J."/>
            <person name="Salamov A."/>
            <person name="Bork P."/>
            <person name="Lim W.A."/>
            <person name="Manning G."/>
            <person name="Miller W.T."/>
            <person name="McGinnis W."/>
            <person name="Shapiro H."/>
            <person name="Tjian R."/>
            <person name="Grigoriev I.V."/>
            <person name="Rokhsar D."/>
        </authorList>
    </citation>
    <scope>NUCLEOTIDE SEQUENCE [LARGE SCALE GENOMIC DNA]</scope>
    <source>
        <strain evidence="18">MX1 / ATCC 50154</strain>
    </source>
</reference>
<dbReference type="FunFam" id="1.20.1110.10:FF:000023">
    <property type="entry name" value="Cation-transporting ATPase"/>
    <property type="match status" value="1"/>
</dbReference>
<evidence type="ECO:0000313" key="17">
    <source>
        <dbReference type="EMBL" id="EDQ89259.1"/>
    </source>
</evidence>
<keyword evidence="8 13" id="KW-0460">Magnesium</keyword>
<comment type="catalytic activity">
    <reaction evidence="12 13">
        <text>ATP + H2O = ADP + phosphate + H(+)</text>
        <dbReference type="Rhea" id="RHEA:13065"/>
        <dbReference type="ChEBI" id="CHEBI:15377"/>
        <dbReference type="ChEBI" id="CHEBI:15378"/>
        <dbReference type="ChEBI" id="CHEBI:30616"/>
        <dbReference type="ChEBI" id="CHEBI:43474"/>
        <dbReference type="ChEBI" id="CHEBI:456216"/>
    </reaction>
</comment>
<dbReference type="Gene3D" id="2.70.150.10">
    <property type="entry name" value="Calcium-transporting ATPase, cytoplasmic transduction domain A"/>
    <property type="match status" value="1"/>
</dbReference>
<dbReference type="NCBIfam" id="TIGR01494">
    <property type="entry name" value="ATPase_P-type"/>
    <property type="match status" value="2"/>
</dbReference>
<feature type="transmembrane region" description="Helical" evidence="13">
    <location>
        <begin position="961"/>
        <end position="982"/>
    </location>
</feature>
<dbReference type="PROSITE" id="PS01229">
    <property type="entry name" value="COF_2"/>
    <property type="match status" value="1"/>
</dbReference>
<comment type="subcellular location">
    <subcellularLocation>
        <location evidence="1 13">Membrane</location>
        <topology evidence="1 13">Multi-pass membrane protein</topology>
    </subcellularLocation>
</comment>
<dbReference type="FunFam" id="3.40.50.1000:FF:000068">
    <property type="entry name" value="Cation-transporting ATPase"/>
    <property type="match status" value="1"/>
</dbReference>